<dbReference type="GO" id="GO:0016887">
    <property type="term" value="F:ATP hydrolysis activity"/>
    <property type="evidence" value="ECO:0007669"/>
    <property type="project" value="InterPro"/>
</dbReference>
<dbReference type="InterPro" id="IPR027417">
    <property type="entry name" value="P-loop_NTPase"/>
</dbReference>
<evidence type="ECO:0000256" key="9">
    <source>
        <dbReference type="SAM" id="MobiDB-lite"/>
    </source>
</evidence>
<name>A0A0G4H943_9ALVE</name>
<dbReference type="GO" id="GO:0016020">
    <property type="term" value="C:membrane"/>
    <property type="evidence" value="ECO:0007669"/>
    <property type="project" value="UniProtKB-SubCell"/>
</dbReference>
<organism evidence="11">
    <name type="scientific">Chromera velia CCMP2878</name>
    <dbReference type="NCBI Taxonomy" id="1169474"/>
    <lineage>
        <taxon>Eukaryota</taxon>
        <taxon>Sar</taxon>
        <taxon>Alveolata</taxon>
        <taxon>Colpodellida</taxon>
        <taxon>Chromeraceae</taxon>
        <taxon>Chromera</taxon>
    </lineage>
</organism>
<dbReference type="Pfam" id="PF23321">
    <property type="entry name" value="R1_ABCA1"/>
    <property type="match status" value="1"/>
</dbReference>
<dbReference type="AlphaFoldDB" id="A0A0G4H943"/>
<sequence length="386" mass="41585">AAVKSLWISVASGECLGYLGVNGAGKTTTLKVLGGDLLPSSGTARVVGKDVMKAQVAVRRNLGYCPQFDALITELTAREHLTLFAQIKGVPRGEVKKYVSELIACLCLQQYADRPCGTYSGGNKRKLSLGLALIGAPRVLLLDEPTSGVDPSSKRFLWKLIGNTMKNRAVILTTHSMEEAAALSSRIAVMADGELQALGTASHLRATHGDSYELYVVTQDAEKLQEGPGDSRPENGARISQPVGRSDAQTAEAQESQIAQQVLPEQAQRERDAAPPPAHTLAQSQDQGPSSHHATAPSPSLAPGVSLEQRVVNWLYARYPGIQMTDCLGRHLSFKIPRQTGRLADLFRDLSRHKEELMLTEYSLSDTSLEQVFLTLSGGSARSESE</sequence>
<dbReference type="SUPFAM" id="SSF52540">
    <property type="entry name" value="P-loop containing nucleoside triphosphate hydrolases"/>
    <property type="match status" value="1"/>
</dbReference>
<feature type="compositionally biased region" description="Polar residues" evidence="9">
    <location>
        <begin position="247"/>
        <end position="260"/>
    </location>
</feature>
<evidence type="ECO:0000313" key="11">
    <source>
        <dbReference type="EMBL" id="CEM40481.1"/>
    </source>
</evidence>
<feature type="non-terminal residue" evidence="11">
    <location>
        <position position="1"/>
    </location>
</feature>
<protein>
    <recommendedName>
        <fullName evidence="10">ABC transporter domain-containing protein</fullName>
    </recommendedName>
</protein>
<reference evidence="11" key="1">
    <citation type="submission" date="2014-11" db="EMBL/GenBank/DDBJ databases">
        <authorList>
            <person name="Otto D Thomas"/>
            <person name="Naeem Raeece"/>
        </authorList>
    </citation>
    <scope>NUCLEOTIDE SEQUENCE</scope>
</reference>
<evidence type="ECO:0000256" key="3">
    <source>
        <dbReference type="ARBA" id="ARBA00022448"/>
    </source>
</evidence>
<dbReference type="PROSITE" id="PS00211">
    <property type="entry name" value="ABC_TRANSPORTER_1"/>
    <property type="match status" value="1"/>
</dbReference>
<dbReference type="PANTHER" id="PTHR19229:SF250">
    <property type="entry name" value="ABC TRANSPORTER DOMAIN-CONTAINING PROTEIN-RELATED"/>
    <property type="match status" value="1"/>
</dbReference>
<keyword evidence="8" id="KW-0472">Membrane</keyword>
<keyword evidence="4" id="KW-0812">Transmembrane</keyword>
<dbReference type="FunFam" id="3.40.50.300:FF:000335">
    <property type="entry name" value="ATP binding cassette subfamily A member 5"/>
    <property type="match status" value="1"/>
</dbReference>
<dbReference type="CDD" id="cd03263">
    <property type="entry name" value="ABC_subfamily_A"/>
    <property type="match status" value="1"/>
</dbReference>
<feature type="region of interest" description="Disordered" evidence="9">
    <location>
        <begin position="222"/>
        <end position="303"/>
    </location>
</feature>
<dbReference type="VEuPathDB" id="CryptoDB:Cvel_25336"/>
<evidence type="ECO:0000256" key="4">
    <source>
        <dbReference type="ARBA" id="ARBA00022692"/>
    </source>
</evidence>
<feature type="compositionally biased region" description="Basic and acidic residues" evidence="9">
    <location>
        <begin position="222"/>
        <end position="235"/>
    </location>
</feature>
<accession>A0A0G4H943</accession>
<keyword evidence="3" id="KW-0813">Transport</keyword>
<dbReference type="GO" id="GO:0005319">
    <property type="term" value="F:lipid transporter activity"/>
    <property type="evidence" value="ECO:0007669"/>
    <property type="project" value="TreeGrafter"/>
</dbReference>
<dbReference type="GO" id="GO:0005524">
    <property type="term" value="F:ATP binding"/>
    <property type="evidence" value="ECO:0007669"/>
    <property type="project" value="UniProtKB-KW"/>
</dbReference>
<dbReference type="InterPro" id="IPR003593">
    <property type="entry name" value="AAA+_ATPase"/>
</dbReference>
<gene>
    <name evidence="11" type="ORF">Cvel_25336</name>
</gene>
<evidence type="ECO:0000256" key="2">
    <source>
        <dbReference type="ARBA" id="ARBA00008869"/>
    </source>
</evidence>
<evidence type="ECO:0000256" key="7">
    <source>
        <dbReference type="ARBA" id="ARBA00022989"/>
    </source>
</evidence>
<dbReference type="SMART" id="SM00382">
    <property type="entry name" value="AAA"/>
    <property type="match status" value="1"/>
</dbReference>
<dbReference type="InterPro" id="IPR017871">
    <property type="entry name" value="ABC_transporter-like_CS"/>
</dbReference>
<evidence type="ECO:0000256" key="5">
    <source>
        <dbReference type="ARBA" id="ARBA00022741"/>
    </source>
</evidence>
<keyword evidence="7" id="KW-1133">Transmembrane helix</keyword>
<evidence type="ECO:0000256" key="1">
    <source>
        <dbReference type="ARBA" id="ARBA00004141"/>
    </source>
</evidence>
<keyword evidence="5" id="KW-0547">Nucleotide-binding</keyword>
<comment type="similarity">
    <text evidence="2">Belongs to the ABC transporter superfamily. ABCA family.</text>
</comment>
<feature type="compositionally biased region" description="Low complexity" evidence="9">
    <location>
        <begin position="289"/>
        <end position="303"/>
    </location>
</feature>
<dbReference type="InterPro" id="IPR026082">
    <property type="entry name" value="ABCA"/>
</dbReference>
<dbReference type="GO" id="GO:0140359">
    <property type="term" value="F:ABC-type transporter activity"/>
    <property type="evidence" value="ECO:0007669"/>
    <property type="project" value="InterPro"/>
</dbReference>
<dbReference type="Gene3D" id="3.40.50.300">
    <property type="entry name" value="P-loop containing nucleotide triphosphate hydrolases"/>
    <property type="match status" value="1"/>
</dbReference>
<dbReference type="Pfam" id="PF00005">
    <property type="entry name" value="ABC_tran"/>
    <property type="match status" value="1"/>
</dbReference>
<dbReference type="EMBL" id="CDMZ01002047">
    <property type="protein sequence ID" value="CEM40481.1"/>
    <property type="molecule type" value="Genomic_DNA"/>
</dbReference>
<proteinExistence type="inferred from homology"/>
<comment type="subcellular location">
    <subcellularLocation>
        <location evidence="1">Membrane</location>
        <topology evidence="1">Multi-pass membrane protein</topology>
    </subcellularLocation>
</comment>
<keyword evidence="6" id="KW-0067">ATP-binding</keyword>
<evidence type="ECO:0000256" key="6">
    <source>
        <dbReference type="ARBA" id="ARBA00022840"/>
    </source>
</evidence>
<evidence type="ECO:0000259" key="10">
    <source>
        <dbReference type="PROSITE" id="PS50893"/>
    </source>
</evidence>
<dbReference type="PROSITE" id="PS50893">
    <property type="entry name" value="ABC_TRANSPORTER_2"/>
    <property type="match status" value="1"/>
</dbReference>
<feature type="domain" description="ABC transporter" evidence="10">
    <location>
        <begin position="1"/>
        <end position="217"/>
    </location>
</feature>
<dbReference type="InterPro" id="IPR003439">
    <property type="entry name" value="ABC_transporter-like_ATP-bd"/>
</dbReference>
<evidence type="ECO:0000256" key="8">
    <source>
        <dbReference type="ARBA" id="ARBA00023136"/>
    </source>
</evidence>
<dbReference type="InterPro" id="IPR056264">
    <property type="entry name" value="R2_ABCA1-4-like"/>
</dbReference>
<dbReference type="PANTHER" id="PTHR19229">
    <property type="entry name" value="ATP-BINDING CASSETTE TRANSPORTER SUBFAMILY A ABCA"/>
    <property type="match status" value="1"/>
</dbReference>